<reference evidence="3 4" key="1">
    <citation type="submission" date="2019-12" db="EMBL/GenBank/DDBJ databases">
        <authorList>
            <person name="Xu J."/>
        </authorList>
    </citation>
    <scope>NUCLEOTIDE SEQUENCE [LARGE SCALE GENOMIC DNA]</scope>
    <source>
        <strain evidence="3 4">HX-5-24</strain>
    </source>
</reference>
<dbReference type="Proteomes" id="UP000479692">
    <property type="component" value="Unassembled WGS sequence"/>
</dbReference>
<dbReference type="EMBL" id="WOXT01000006">
    <property type="protein sequence ID" value="MUV15773.1"/>
    <property type="molecule type" value="Genomic_DNA"/>
</dbReference>
<accession>A0A7C9HV70</accession>
<dbReference type="RefSeq" id="WP_156643357.1">
    <property type="nucleotide sequence ID" value="NZ_WOXT01000006.1"/>
</dbReference>
<feature type="chain" id="PRO_5028967461" description="Alginate export domain-containing protein" evidence="1">
    <location>
        <begin position="21"/>
        <end position="388"/>
    </location>
</feature>
<gene>
    <name evidence="3" type="ORF">GN331_16340</name>
</gene>
<organism evidence="3 4">
    <name type="scientific">Noviluteimonas gilva</name>
    <dbReference type="NCBI Taxonomy" id="2682097"/>
    <lineage>
        <taxon>Bacteria</taxon>
        <taxon>Pseudomonadati</taxon>
        <taxon>Pseudomonadota</taxon>
        <taxon>Gammaproteobacteria</taxon>
        <taxon>Lysobacterales</taxon>
        <taxon>Lysobacteraceae</taxon>
        <taxon>Noviluteimonas</taxon>
    </lineage>
</organism>
<proteinExistence type="predicted"/>
<dbReference type="InterPro" id="IPR023614">
    <property type="entry name" value="Porin_dom_sf"/>
</dbReference>
<evidence type="ECO:0000313" key="4">
    <source>
        <dbReference type="Proteomes" id="UP000479692"/>
    </source>
</evidence>
<evidence type="ECO:0000259" key="2">
    <source>
        <dbReference type="Pfam" id="PF13372"/>
    </source>
</evidence>
<dbReference type="AlphaFoldDB" id="A0A7C9HV70"/>
<evidence type="ECO:0000313" key="3">
    <source>
        <dbReference type="EMBL" id="MUV15773.1"/>
    </source>
</evidence>
<keyword evidence="1" id="KW-0732">Signal</keyword>
<feature type="domain" description="Alginate export" evidence="2">
    <location>
        <begin position="26"/>
        <end position="215"/>
    </location>
</feature>
<dbReference type="InterPro" id="IPR025388">
    <property type="entry name" value="Alginate_export_dom"/>
</dbReference>
<evidence type="ECO:0000256" key="1">
    <source>
        <dbReference type="SAM" id="SignalP"/>
    </source>
</evidence>
<dbReference type="Pfam" id="PF13372">
    <property type="entry name" value="Alginate_exp"/>
    <property type="match status" value="1"/>
</dbReference>
<feature type="signal peptide" evidence="1">
    <location>
        <begin position="1"/>
        <end position="20"/>
    </location>
</feature>
<sequence>MNVFRGCCALLLGVPTLACAQVSTEWNLRLRNEHVEDQAFLHDADATTLRLRLGARFAWSDEWSALIEGEGIVAGGAHDDGTNARRDLPAIVDPAGAEWNQAWVAFKRDGKQVTLGRQRVTFGNQRWVGNSGWRQNEQTFDALALQWHVRDNLDARYAWFDRVHRVAGDDARDPLARERDLATHMVWLQWASDATWQWQAYALLHEDQDVRAASTVTTGLRLATTRPPKTQGPSIALDYALQRDYADNPLHFAHAYWRIEPAWTFAHATGRLGWEHLGGNGRHALQTPLASLHAFNGWADKFNTTPVGGLDDRWIALEGAARGGTLDWQVAWHRYDADVGGAYGTESNASFGFPVGKRVKGLVKLADYAADGFARDTTKLWVQLEWAH</sequence>
<comment type="caution">
    <text evidence="3">The sequence shown here is derived from an EMBL/GenBank/DDBJ whole genome shotgun (WGS) entry which is preliminary data.</text>
</comment>
<keyword evidence="4" id="KW-1185">Reference proteome</keyword>
<name>A0A7C9HV70_9GAMM</name>
<dbReference type="Gene3D" id="2.40.160.10">
    <property type="entry name" value="Porin"/>
    <property type="match status" value="1"/>
</dbReference>
<protein>
    <recommendedName>
        <fullName evidence="2">Alginate export domain-containing protein</fullName>
    </recommendedName>
</protein>